<evidence type="ECO:0008006" key="4">
    <source>
        <dbReference type="Google" id="ProtNLM"/>
    </source>
</evidence>
<keyword evidence="1" id="KW-0175">Coiled coil</keyword>
<feature type="coiled-coil region" evidence="1">
    <location>
        <begin position="430"/>
        <end position="544"/>
    </location>
</feature>
<evidence type="ECO:0000256" key="1">
    <source>
        <dbReference type="SAM" id="Coils"/>
    </source>
</evidence>
<name>A0A7C3WLM0_9BACT</name>
<protein>
    <recommendedName>
        <fullName evidence="4">Phage tail tape measure protein</fullName>
    </recommendedName>
</protein>
<evidence type="ECO:0000256" key="2">
    <source>
        <dbReference type="SAM" id="Phobius"/>
    </source>
</evidence>
<evidence type="ECO:0000313" key="3">
    <source>
        <dbReference type="EMBL" id="HGB30247.1"/>
    </source>
</evidence>
<organism evidence="3">
    <name type="scientific">Dictyoglomus turgidum</name>
    <dbReference type="NCBI Taxonomy" id="513050"/>
    <lineage>
        <taxon>Bacteria</taxon>
        <taxon>Pseudomonadati</taxon>
        <taxon>Dictyoglomota</taxon>
        <taxon>Dictyoglomia</taxon>
        <taxon>Dictyoglomales</taxon>
        <taxon>Dictyoglomaceae</taxon>
        <taxon>Dictyoglomus</taxon>
    </lineage>
</organism>
<keyword evidence="2" id="KW-1133">Transmembrane helix</keyword>
<keyword evidence="2" id="KW-0812">Transmembrane</keyword>
<keyword evidence="2" id="KW-0472">Membrane</keyword>
<sequence length="727" mass="81167">MPSQNLLEIVLRLKDEASSGLEKFSKKTKTISEDINKIGKEMTITGGVITGAIGLIVNAAANSEKSWAKVSQEVKLAGLNIEKTIPKIKDFASGMQSLTGFSDELVGEFVGRMLPVTKDLGLAFEATRLAMDMSIGTGRDFETMQRAMTMVFSGNIEALRMLVPEIRGLDSEQLKTMSSAQKVAFAMEAIRKQFGGLAEQEGKTAAGQMKILKETIDDLWEDLGGLLLPIIQKVVASIRTKIEAIRTWISNNKELAETIMKIVAGLGVFLTGIGGSLLVIGKFIQSISSAVSVLKMLGGAFSFAFGHPIVLLITGIIAVIGLFIYKLNELGKAVGGMKNAWYLTLIFMKEKVIEWGISVLETFDKVAKYVPGLNWSVGKGLDYLRGRLDETKKDFDALANAQKENKEKADDLAMTIPNLSKIEAELGKVNRDTEETFKDQIETIKDLRSEIKDLYKQLADNIKDYQQKETEIREDYQQRMVEVVAEAENDVLDLKQKALEEANQGNIKEANDLYAQIAKKEDMIKRFHENYKNLEDDLAEYKKYLAMDELGRLEFDMQKKIMLAQKEFLEKQAVLLQELILKTQMHNEAIRMIGEEKMQAINAEVEKTKTFKEKLQEKIQGLKDWVSESIKMYKNYVDSVNFILSQIRTPIPFGGFGGLKGGYQFGTSYVPETGPYLLHKGEAVIPANRNFVGGISVNIYGGTYLSEEAAEEIGDLIIKKLKRNLRI</sequence>
<proteinExistence type="predicted"/>
<dbReference type="EMBL" id="DTGA01000001">
    <property type="protein sequence ID" value="HGB30247.1"/>
    <property type="molecule type" value="Genomic_DNA"/>
</dbReference>
<comment type="caution">
    <text evidence="3">The sequence shown here is derived from an EMBL/GenBank/DDBJ whole genome shotgun (WGS) entry which is preliminary data.</text>
</comment>
<feature type="transmembrane region" description="Helical" evidence="2">
    <location>
        <begin position="262"/>
        <end position="284"/>
    </location>
</feature>
<reference evidence="3" key="1">
    <citation type="journal article" date="2020" name="mSystems">
        <title>Genome- and Community-Level Interaction Insights into Carbon Utilization and Element Cycling Functions of Hydrothermarchaeota in Hydrothermal Sediment.</title>
        <authorList>
            <person name="Zhou Z."/>
            <person name="Liu Y."/>
            <person name="Xu W."/>
            <person name="Pan J."/>
            <person name="Luo Z.H."/>
            <person name="Li M."/>
        </authorList>
    </citation>
    <scope>NUCLEOTIDE SEQUENCE [LARGE SCALE GENOMIC DNA]</scope>
    <source>
        <strain evidence="3">SpSt-751</strain>
    </source>
</reference>
<gene>
    <name evidence="3" type="ORF">ENV35_00035</name>
</gene>
<accession>A0A7C3WLM0</accession>
<feature type="transmembrane region" description="Helical" evidence="2">
    <location>
        <begin position="304"/>
        <end position="325"/>
    </location>
</feature>
<dbReference type="AlphaFoldDB" id="A0A7C3WLM0"/>